<sequence>MKKQYISFENYNDVITHVRLKTLPEILQKGHQFFTEAQEFYFQEPEIKETIDLYLEQLNAHFLENTKVKDQDMLASVAFIRTFLEMHSTIQSKEALKKFIFSLQKAVTSKEITKEDPYAAHIEEMQQKLIVQYNEMILQDKVKIMINRKWRLALKKITYQKPMEGLGSIDSMSPTKTNTLPITTTKNDPLFTSFDQQPVKTNTPTFKLPGAMGELLGDVEKFELAITIEGDQGGGKTRFTYQLADAFAELGHKIAIFTLEIGGKSDLINRMREEYLSPKNRNRISRADRLPNGYDTIASAAGVFDVIIIDSWNKTGLPSQDFDRLRKEYSNTIFIVIFQRTTQKTIRGGTAPLYDAGINIEVVKVDDTFQNNYAVTTKNRYGITGIKYNIFTKYIIGAAEVSAKEQIEIL</sequence>
<protein>
    <submittedName>
        <fullName evidence="1">Antirestriction protein</fullName>
    </submittedName>
</protein>
<dbReference type="InterPro" id="IPR027417">
    <property type="entry name" value="P-loop_NTPase"/>
</dbReference>
<organism evidence="1 2">
    <name type="scientific">Aquimarina algicola</name>
    <dbReference type="NCBI Taxonomy" id="2589995"/>
    <lineage>
        <taxon>Bacteria</taxon>
        <taxon>Pseudomonadati</taxon>
        <taxon>Bacteroidota</taxon>
        <taxon>Flavobacteriia</taxon>
        <taxon>Flavobacteriales</taxon>
        <taxon>Flavobacteriaceae</taxon>
        <taxon>Aquimarina</taxon>
    </lineage>
</organism>
<dbReference type="EMBL" id="VFWZ01000008">
    <property type="protein sequence ID" value="TPN82923.1"/>
    <property type="molecule type" value="Genomic_DNA"/>
</dbReference>
<evidence type="ECO:0000313" key="1">
    <source>
        <dbReference type="EMBL" id="TPN82923.1"/>
    </source>
</evidence>
<dbReference type="Gene3D" id="3.40.50.300">
    <property type="entry name" value="P-loop containing nucleotide triphosphate hydrolases"/>
    <property type="match status" value="1"/>
</dbReference>
<accession>A0A504J5M8</accession>
<dbReference type="SUPFAM" id="SSF52540">
    <property type="entry name" value="P-loop containing nucleoside triphosphate hydrolases"/>
    <property type="match status" value="1"/>
</dbReference>
<dbReference type="Proteomes" id="UP000315540">
    <property type="component" value="Unassembled WGS sequence"/>
</dbReference>
<keyword evidence="2" id="KW-1185">Reference proteome</keyword>
<gene>
    <name evidence="1" type="ORF">FHK87_21085</name>
</gene>
<evidence type="ECO:0000313" key="2">
    <source>
        <dbReference type="Proteomes" id="UP000315540"/>
    </source>
</evidence>
<dbReference type="OrthoDB" id="9792687at2"/>
<reference evidence="1 2" key="1">
    <citation type="submission" date="2019-06" db="EMBL/GenBank/DDBJ databases">
        <authorList>
            <person name="Meng X."/>
        </authorList>
    </citation>
    <scope>NUCLEOTIDE SEQUENCE [LARGE SCALE GENOMIC DNA]</scope>
    <source>
        <strain evidence="1 2">M625</strain>
    </source>
</reference>
<name>A0A504J5M8_9FLAO</name>
<dbReference type="RefSeq" id="WP_140596376.1">
    <property type="nucleotide sequence ID" value="NZ_VFWZ01000008.1"/>
</dbReference>
<dbReference type="AlphaFoldDB" id="A0A504J5M8"/>
<proteinExistence type="predicted"/>
<comment type="caution">
    <text evidence="1">The sequence shown here is derived from an EMBL/GenBank/DDBJ whole genome shotgun (WGS) entry which is preliminary data.</text>
</comment>